<dbReference type="AlphaFoldDB" id="A0A9J5ZRI2"/>
<evidence type="ECO:0000313" key="3">
    <source>
        <dbReference type="Proteomes" id="UP000824120"/>
    </source>
</evidence>
<protein>
    <submittedName>
        <fullName evidence="2">Uncharacterized protein</fullName>
    </submittedName>
</protein>
<feature type="region of interest" description="Disordered" evidence="1">
    <location>
        <begin position="1"/>
        <end position="70"/>
    </location>
</feature>
<dbReference type="EMBL" id="JACXVP010000003">
    <property type="protein sequence ID" value="KAG5614814.1"/>
    <property type="molecule type" value="Genomic_DNA"/>
</dbReference>
<proteinExistence type="predicted"/>
<sequence length="127" mass="14426">MNHEASMVNLVDNDEMDDDEVEVNMPMGPPSKHQRMPSSSGSGSSINSTTKGPMNLYFSKPSEKRKGGPIDLESSRKILRDLFGKAVKVHAYINQRALLLNMMRRYTKQRNLVKPAKTRLQQLFDFV</sequence>
<reference evidence="2 3" key="1">
    <citation type="submission" date="2020-09" db="EMBL/GenBank/DDBJ databases">
        <title>De no assembly of potato wild relative species, Solanum commersonii.</title>
        <authorList>
            <person name="Cho K."/>
        </authorList>
    </citation>
    <scope>NUCLEOTIDE SEQUENCE [LARGE SCALE GENOMIC DNA]</scope>
    <source>
        <strain evidence="2">LZ3.2</strain>
        <tissue evidence="2">Leaf</tissue>
    </source>
</reference>
<keyword evidence="3" id="KW-1185">Reference proteome</keyword>
<feature type="compositionally biased region" description="Acidic residues" evidence="1">
    <location>
        <begin position="12"/>
        <end position="22"/>
    </location>
</feature>
<evidence type="ECO:0000256" key="1">
    <source>
        <dbReference type="SAM" id="MobiDB-lite"/>
    </source>
</evidence>
<dbReference type="OrthoDB" id="1300625at2759"/>
<evidence type="ECO:0000313" key="2">
    <source>
        <dbReference type="EMBL" id="KAG5614814.1"/>
    </source>
</evidence>
<organism evidence="2 3">
    <name type="scientific">Solanum commersonii</name>
    <name type="common">Commerson's wild potato</name>
    <name type="synonym">Commerson's nightshade</name>
    <dbReference type="NCBI Taxonomy" id="4109"/>
    <lineage>
        <taxon>Eukaryota</taxon>
        <taxon>Viridiplantae</taxon>
        <taxon>Streptophyta</taxon>
        <taxon>Embryophyta</taxon>
        <taxon>Tracheophyta</taxon>
        <taxon>Spermatophyta</taxon>
        <taxon>Magnoliopsida</taxon>
        <taxon>eudicotyledons</taxon>
        <taxon>Gunneridae</taxon>
        <taxon>Pentapetalae</taxon>
        <taxon>asterids</taxon>
        <taxon>lamiids</taxon>
        <taxon>Solanales</taxon>
        <taxon>Solanaceae</taxon>
        <taxon>Solanoideae</taxon>
        <taxon>Solaneae</taxon>
        <taxon>Solanum</taxon>
    </lineage>
</organism>
<gene>
    <name evidence="2" type="ORF">H5410_014638</name>
</gene>
<feature type="compositionally biased region" description="Basic and acidic residues" evidence="1">
    <location>
        <begin position="61"/>
        <end position="70"/>
    </location>
</feature>
<dbReference type="Proteomes" id="UP000824120">
    <property type="component" value="Chromosome 3"/>
</dbReference>
<name>A0A9J5ZRI2_SOLCO</name>
<comment type="caution">
    <text evidence="2">The sequence shown here is derived from an EMBL/GenBank/DDBJ whole genome shotgun (WGS) entry which is preliminary data.</text>
</comment>
<accession>A0A9J5ZRI2</accession>